<evidence type="ECO:0000256" key="3">
    <source>
        <dbReference type="SAM" id="SignalP"/>
    </source>
</evidence>
<dbReference type="GO" id="GO:0008010">
    <property type="term" value="F:structural constituent of chitin-based larval cuticle"/>
    <property type="evidence" value="ECO:0007669"/>
    <property type="project" value="TreeGrafter"/>
</dbReference>
<organism evidence="4 5">
    <name type="scientific">Phaedon cochleariae</name>
    <name type="common">Mustard beetle</name>
    <dbReference type="NCBI Taxonomy" id="80249"/>
    <lineage>
        <taxon>Eukaryota</taxon>
        <taxon>Metazoa</taxon>
        <taxon>Ecdysozoa</taxon>
        <taxon>Arthropoda</taxon>
        <taxon>Hexapoda</taxon>
        <taxon>Insecta</taxon>
        <taxon>Pterygota</taxon>
        <taxon>Neoptera</taxon>
        <taxon>Endopterygota</taxon>
        <taxon>Coleoptera</taxon>
        <taxon>Polyphaga</taxon>
        <taxon>Cucujiformia</taxon>
        <taxon>Chrysomeloidea</taxon>
        <taxon>Chrysomelidae</taxon>
        <taxon>Chrysomelinae</taxon>
        <taxon>Chrysomelini</taxon>
        <taxon>Phaedon</taxon>
    </lineage>
</organism>
<keyword evidence="1 2" id="KW-0193">Cuticle</keyword>
<evidence type="ECO:0000313" key="5">
    <source>
        <dbReference type="Proteomes" id="UP001153737"/>
    </source>
</evidence>
<gene>
    <name evidence="4" type="ORF">PHAECO_LOCUS5574</name>
</gene>
<reference evidence="4" key="1">
    <citation type="submission" date="2022-01" db="EMBL/GenBank/DDBJ databases">
        <authorList>
            <person name="King R."/>
        </authorList>
    </citation>
    <scope>NUCLEOTIDE SEQUENCE</scope>
</reference>
<dbReference type="GO" id="GO:0062129">
    <property type="term" value="C:chitin-based extracellular matrix"/>
    <property type="evidence" value="ECO:0007669"/>
    <property type="project" value="TreeGrafter"/>
</dbReference>
<dbReference type="Pfam" id="PF00379">
    <property type="entry name" value="Chitin_bind_4"/>
    <property type="match status" value="1"/>
</dbReference>
<dbReference type="Proteomes" id="UP001153737">
    <property type="component" value="Chromosome 17"/>
</dbReference>
<dbReference type="PRINTS" id="PR00947">
    <property type="entry name" value="CUTICLE"/>
</dbReference>
<keyword evidence="5" id="KW-1185">Reference proteome</keyword>
<dbReference type="OrthoDB" id="5946219at2759"/>
<dbReference type="PROSITE" id="PS51155">
    <property type="entry name" value="CHIT_BIND_RR_2"/>
    <property type="match status" value="1"/>
</dbReference>
<dbReference type="InterPro" id="IPR031311">
    <property type="entry name" value="CHIT_BIND_RR_consensus"/>
</dbReference>
<dbReference type="PANTHER" id="PTHR10380">
    <property type="entry name" value="CUTICLE PROTEIN"/>
    <property type="match status" value="1"/>
</dbReference>
<feature type="signal peptide" evidence="3">
    <location>
        <begin position="1"/>
        <end position="20"/>
    </location>
</feature>
<keyword evidence="3" id="KW-0732">Signal</keyword>
<reference evidence="4" key="2">
    <citation type="submission" date="2022-10" db="EMBL/GenBank/DDBJ databases">
        <authorList>
            <consortium name="ENA_rothamsted_submissions"/>
            <consortium name="culmorum"/>
            <person name="King R."/>
        </authorList>
    </citation>
    <scope>NUCLEOTIDE SEQUENCE</scope>
</reference>
<dbReference type="InterPro" id="IPR050468">
    <property type="entry name" value="Cuticle_Struct_Prot"/>
</dbReference>
<evidence type="ECO:0008006" key="6">
    <source>
        <dbReference type="Google" id="ProtNLM"/>
    </source>
</evidence>
<name>A0A9P0DLK4_PHACE</name>
<evidence type="ECO:0000313" key="4">
    <source>
        <dbReference type="EMBL" id="CAH1154863.1"/>
    </source>
</evidence>
<dbReference type="InterPro" id="IPR000618">
    <property type="entry name" value="Insect_cuticle"/>
</dbReference>
<accession>A0A9P0DLK4</accession>
<proteinExistence type="predicted"/>
<protein>
    <recommendedName>
        <fullName evidence="6">Cuticular protein</fullName>
    </recommendedName>
</protein>
<feature type="chain" id="PRO_5040367178" description="Cuticular protein" evidence="3">
    <location>
        <begin position="21"/>
        <end position="215"/>
    </location>
</feature>
<sequence>MTELLQKVVVLTTLFILVHSESVAKILSYKNDLTKDGYDFAFESSDGIKRSEHGEVSPDGKEGALNVMGDYSYISPDGTPVHVYYVAGEGGYRPKVMIGQIARPPPPRPAYFEPTITSSSPRPTFPTITTSSPTIYRTTSTPFRLPTRPPHIPSAARNSLIGGGIDVLDKDFLYMMMPKFAYRPLIMNMHAKFPMKILPAIRRNPHLPPNVYNLL</sequence>
<dbReference type="PANTHER" id="PTHR10380:SF173">
    <property type="entry name" value="CUTICULAR PROTEIN 47EF, ISOFORM C-RELATED"/>
    <property type="match status" value="1"/>
</dbReference>
<evidence type="ECO:0000256" key="2">
    <source>
        <dbReference type="PROSITE-ProRule" id="PRU00497"/>
    </source>
</evidence>
<dbReference type="AlphaFoldDB" id="A0A9P0DLK4"/>
<evidence type="ECO:0000256" key="1">
    <source>
        <dbReference type="ARBA" id="ARBA00022460"/>
    </source>
</evidence>
<dbReference type="PROSITE" id="PS00233">
    <property type="entry name" value="CHIT_BIND_RR_1"/>
    <property type="match status" value="1"/>
</dbReference>
<dbReference type="EMBL" id="OU896723">
    <property type="protein sequence ID" value="CAH1154863.1"/>
    <property type="molecule type" value="Genomic_DNA"/>
</dbReference>